<dbReference type="Pfam" id="PF12706">
    <property type="entry name" value="Lactamase_B_2"/>
    <property type="match status" value="1"/>
</dbReference>
<dbReference type="PANTHER" id="PTHR47619:SF1">
    <property type="entry name" value="EXODEOXYRIBONUCLEASE WALJ"/>
    <property type="match status" value="1"/>
</dbReference>
<dbReference type="SUPFAM" id="SSF56281">
    <property type="entry name" value="Metallo-hydrolase/oxidoreductase"/>
    <property type="match status" value="1"/>
</dbReference>
<dbReference type="Gene3D" id="3.60.15.10">
    <property type="entry name" value="Ribonuclease Z/Hydroxyacylglutathione hydrolase-like"/>
    <property type="match status" value="1"/>
</dbReference>
<dbReference type="Proteomes" id="UP001597545">
    <property type="component" value="Unassembled WGS sequence"/>
</dbReference>
<dbReference type="InterPro" id="IPR036866">
    <property type="entry name" value="RibonucZ/Hydroxyglut_hydro"/>
</dbReference>
<dbReference type="EMBL" id="JBHULR010000003">
    <property type="protein sequence ID" value="MFD2547717.1"/>
    <property type="molecule type" value="Genomic_DNA"/>
</dbReference>
<evidence type="ECO:0000313" key="2">
    <source>
        <dbReference type="EMBL" id="MFD2547717.1"/>
    </source>
</evidence>
<protein>
    <submittedName>
        <fullName evidence="2">MBL fold metallo-hydrolase</fullName>
    </submittedName>
</protein>
<evidence type="ECO:0000313" key="3">
    <source>
        <dbReference type="Proteomes" id="UP001597545"/>
    </source>
</evidence>
<dbReference type="SMART" id="SM00849">
    <property type="entry name" value="Lactamase_B"/>
    <property type="match status" value="1"/>
</dbReference>
<organism evidence="2 3">
    <name type="scientific">Sphingobacterium suaedae</name>
    <dbReference type="NCBI Taxonomy" id="1686402"/>
    <lineage>
        <taxon>Bacteria</taxon>
        <taxon>Pseudomonadati</taxon>
        <taxon>Bacteroidota</taxon>
        <taxon>Sphingobacteriia</taxon>
        <taxon>Sphingobacteriales</taxon>
        <taxon>Sphingobacteriaceae</taxon>
        <taxon>Sphingobacterium</taxon>
    </lineage>
</organism>
<evidence type="ECO:0000259" key="1">
    <source>
        <dbReference type="SMART" id="SM00849"/>
    </source>
</evidence>
<keyword evidence="3" id="KW-1185">Reference proteome</keyword>
<gene>
    <name evidence="2" type="ORF">ACFSR5_08680</name>
</gene>
<dbReference type="PANTHER" id="PTHR47619">
    <property type="entry name" value="METALLO-HYDROLASE YYCJ-RELATED"/>
    <property type="match status" value="1"/>
</dbReference>
<reference evidence="3" key="1">
    <citation type="journal article" date="2019" name="Int. J. Syst. Evol. Microbiol.">
        <title>The Global Catalogue of Microorganisms (GCM) 10K type strain sequencing project: providing services to taxonomists for standard genome sequencing and annotation.</title>
        <authorList>
            <consortium name="The Broad Institute Genomics Platform"/>
            <consortium name="The Broad Institute Genome Sequencing Center for Infectious Disease"/>
            <person name="Wu L."/>
            <person name="Ma J."/>
        </authorList>
    </citation>
    <scope>NUCLEOTIDE SEQUENCE [LARGE SCALE GENOMIC DNA]</scope>
    <source>
        <strain evidence="3">KCTC 42662</strain>
    </source>
</reference>
<accession>A0ABW5KG34</accession>
<dbReference type="InterPro" id="IPR001279">
    <property type="entry name" value="Metallo-B-lactamas"/>
</dbReference>
<dbReference type="InterPro" id="IPR052533">
    <property type="entry name" value="WalJ/YycJ-like"/>
</dbReference>
<comment type="caution">
    <text evidence="2">The sequence shown here is derived from an EMBL/GenBank/DDBJ whole genome shotgun (WGS) entry which is preliminary data.</text>
</comment>
<name>A0ABW5KG34_9SPHI</name>
<proteinExistence type="predicted"/>
<dbReference type="RefSeq" id="WP_380902739.1">
    <property type="nucleotide sequence ID" value="NZ_JBHUEG010000007.1"/>
</dbReference>
<sequence length="244" mass="27433">MRLHIINSNSEGNCYLFTDNEGNTLVVECGVRFDKIKQALNFDFSKVVGCIVTHEHGDHCKGVKDAVKFGLDIYATSGTIKGFKFESYRLNRVSKNRKFSLGPFDIIAFDTHHDTAEPCGFLIRHKEMGTTLFLTDTIYCGYTFPGLTNVLIEANYSQSIIDQKLAENPFLRNRVLQSHMSVETAIKTLKANDLTKVNNIVLIHLSDRNSDAKVFKQIIEESTLKTVTVATAGLIIENFNETPF</sequence>
<feature type="domain" description="Metallo-beta-lactamase" evidence="1">
    <location>
        <begin position="11"/>
        <end position="179"/>
    </location>
</feature>